<dbReference type="RefSeq" id="WP_055660474.1">
    <property type="nucleotide sequence ID" value="NZ_CABIXC010000028.1"/>
</dbReference>
<proteinExistence type="predicted"/>
<sequence>MAGLNDTDIRLNDEWQLTQASTGDAPVCSGLDCFLQDIRLEAITQPGELFYNSEWGWGLLEFLQAEDDDLTRLEISERVKDKLRRRKEIRAETITVTILFEDGILKILTRFLLIDSKETQNIDVGLDRVKVEVILID</sequence>
<dbReference type="SUPFAM" id="SSF160719">
    <property type="entry name" value="gpW/gp25-like"/>
    <property type="match status" value="1"/>
</dbReference>
<gene>
    <name evidence="1" type="ORF">ERS852407_05795</name>
</gene>
<organism evidence="1 2">
    <name type="scientific">Hungatella hathewayi</name>
    <dbReference type="NCBI Taxonomy" id="154046"/>
    <lineage>
        <taxon>Bacteria</taxon>
        <taxon>Bacillati</taxon>
        <taxon>Bacillota</taxon>
        <taxon>Clostridia</taxon>
        <taxon>Lachnospirales</taxon>
        <taxon>Lachnospiraceae</taxon>
        <taxon>Hungatella</taxon>
    </lineage>
</organism>
<evidence type="ECO:0000313" key="1">
    <source>
        <dbReference type="EMBL" id="CUP38990.1"/>
    </source>
</evidence>
<dbReference type="AlphaFoldDB" id="A0A174MXU8"/>
<dbReference type="Proteomes" id="UP000095651">
    <property type="component" value="Unassembled WGS sequence"/>
</dbReference>
<dbReference type="Gene3D" id="3.10.450.40">
    <property type="match status" value="1"/>
</dbReference>
<evidence type="ECO:0008006" key="3">
    <source>
        <dbReference type="Google" id="ProtNLM"/>
    </source>
</evidence>
<protein>
    <recommendedName>
        <fullName evidence="3">DUF2634 domain-containing protein</fullName>
    </recommendedName>
</protein>
<reference evidence="1 2" key="1">
    <citation type="submission" date="2015-09" db="EMBL/GenBank/DDBJ databases">
        <authorList>
            <consortium name="Pathogen Informatics"/>
        </authorList>
    </citation>
    <scope>NUCLEOTIDE SEQUENCE [LARGE SCALE GENOMIC DNA]</scope>
    <source>
        <strain evidence="1 2">2789STDY5608850</strain>
    </source>
</reference>
<accession>A0A174MXU8</accession>
<dbReference type="EMBL" id="CYZE01000028">
    <property type="protein sequence ID" value="CUP38990.1"/>
    <property type="molecule type" value="Genomic_DNA"/>
</dbReference>
<evidence type="ECO:0000313" key="2">
    <source>
        <dbReference type="Proteomes" id="UP000095651"/>
    </source>
</evidence>
<name>A0A174MXU8_9FIRM</name>